<dbReference type="CDD" id="cd16909">
    <property type="entry name" value="YEATS_GAS41_like"/>
    <property type="match status" value="1"/>
</dbReference>
<dbReference type="PANTHER" id="PTHR47573">
    <property type="entry name" value="PROTEIN AF-9 HOMOLOG"/>
    <property type="match status" value="1"/>
</dbReference>
<keyword evidence="8 12" id="KW-0539">Nucleus</keyword>
<comment type="function">
    <text evidence="9">Chromatin reader component of the NuA4 histone acetyltransferase (HAT) complex, a complex involved in transcriptional activation of select genes principally by acetylation of nucleosomal histones H4 and H2A. Specifically recognizes and binds acylated histone H3, with a preference for histone H3 diacetylated at 'Lys-18' and 'Lys-27' (H3K18ac and H3K27ac) or histone H3 diacetylated at 'Lys-14' and 'Lys-27' (H3K14ac and H3K27ac). Also able to recognize and bind crotonylated histone H3. May also recognize and bind histone H3 succinylated at 'Lys-122' (H3K122succ); additional evidences are however required to confirm this result in vivo. Plays a key role in histone variant H2AZ1/H2A.Z deposition into specific chromatin regions: recognizes and binds H3K14ac and H3K27ac on the promoters of actively transcribed genes and recruits NuA4-related complex to deposit H2AZ1/H2A.Z. H2AZ1/H2A.Z deposition is required for maintenance of embryonic stem cell.</text>
</comment>
<dbReference type="OrthoDB" id="16041at2759"/>
<dbReference type="STRING" id="400682.A0A1X7VQX5"/>
<sequence>MSIFKAVLPAHNKMAEPGEGNVRRKGTTIVKPIVYGNIARYFGKKREDDGHTHAWTCYLKPFKSEDMSFFIKKVQFKLHESYPNPLRILSKPPYEIQETGWGEFEIIIKIFFQDPAEKPVTIYHLLKLFQSDPAVIAGKKNVVSEHYDEVVFTDPTNTMYGLLSNPRPMIPAVRHESGIDYRDMEERHLSAITAAQKKIKLEIQDLSDRLKMTKELVQKYREHLEEAEEEEDMEERD</sequence>
<dbReference type="PROSITE" id="PS51037">
    <property type="entry name" value="YEATS"/>
    <property type="match status" value="1"/>
</dbReference>
<evidence type="ECO:0000256" key="13">
    <source>
        <dbReference type="SAM" id="Coils"/>
    </source>
</evidence>
<keyword evidence="1" id="KW-1017">Isopeptide bond</keyword>
<dbReference type="InterPro" id="IPR005033">
    <property type="entry name" value="YEATS"/>
</dbReference>
<evidence type="ECO:0000256" key="8">
    <source>
        <dbReference type="ARBA" id="ARBA00023242"/>
    </source>
</evidence>
<dbReference type="AlphaFoldDB" id="A0A1X7VQX5"/>
<evidence type="ECO:0000256" key="10">
    <source>
        <dbReference type="ARBA" id="ARBA00064752"/>
    </source>
</evidence>
<dbReference type="EnsemblMetazoa" id="Aqu2.1.41828_001">
    <property type="protein sequence ID" value="Aqu2.1.41828_001"/>
    <property type="gene ID" value="Aqu2.1.41828"/>
</dbReference>
<evidence type="ECO:0000256" key="3">
    <source>
        <dbReference type="ARBA" id="ARBA00022843"/>
    </source>
</evidence>
<feature type="coiled-coil region" evidence="13">
    <location>
        <begin position="203"/>
        <end position="237"/>
    </location>
</feature>
<comment type="subunit">
    <text evidence="10">Component of numerous complexes with chromatin remodeling and histone acetyltransferase activity. Component of the NuA4 histone acetyltransferase complex which contains the catalytic subunit KAT5/TIP60 and the subunits EP400, TRRAP/PAF400, BRD8/SMAP, EPC1, DMAP1/DNMAP1, RUVBL1/TIP49, RUVBL2, ING3, actin, ACTL6A/BAF53A, MORF4L1/MRG15, MORF4L2/MRGX, MRGBP, YEATS4/GAS41, VPS72/YL1 and MEAF6. The NuA4 complex interacts with MYC and the adenovirus E1A protein. Component of a NuA4-related complex which contains EP400, TRRAP/PAF400, SRCAP, BRD8/SMAP, EPC1, DMAP1/DNMAP1, RUVBL1/TIP49, RUVBL2, actin, ACTL6A/BAF53A, VPS72 and YEATS4/GAS41. Interacts with MLLT10/AF10. Also interacts with the SWI/SNF component SMARCB1/BAF47, TACC1 and TACC2, and the nuclear matrix protein NUMA1.</text>
</comment>
<dbReference type="Pfam" id="PF03366">
    <property type="entry name" value="YEATS"/>
    <property type="match status" value="1"/>
</dbReference>
<keyword evidence="7" id="KW-0804">Transcription</keyword>
<comment type="subcellular location">
    <subcellularLocation>
        <location evidence="12">Nucleus</location>
    </subcellularLocation>
</comment>
<feature type="domain" description="YEATS" evidence="14">
    <location>
        <begin position="23"/>
        <end position="166"/>
    </location>
</feature>
<keyword evidence="2" id="KW-0341">Growth regulation</keyword>
<evidence type="ECO:0000256" key="9">
    <source>
        <dbReference type="ARBA" id="ARBA00057736"/>
    </source>
</evidence>
<evidence type="ECO:0000256" key="2">
    <source>
        <dbReference type="ARBA" id="ARBA00022604"/>
    </source>
</evidence>
<evidence type="ECO:0000256" key="6">
    <source>
        <dbReference type="ARBA" id="ARBA00023054"/>
    </source>
</evidence>
<evidence type="ECO:0000256" key="11">
    <source>
        <dbReference type="ARBA" id="ARBA00068331"/>
    </source>
</evidence>
<proteinExistence type="predicted"/>
<dbReference type="FunCoup" id="A0A1X7VQX5">
    <property type="interactions" value="506"/>
</dbReference>
<keyword evidence="4" id="KW-0156">Chromatin regulator</keyword>
<evidence type="ECO:0000256" key="1">
    <source>
        <dbReference type="ARBA" id="ARBA00022499"/>
    </source>
</evidence>
<dbReference type="GO" id="GO:0006355">
    <property type="term" value="P:regulation of DNA-templated transcription"/>
    <property type="evidence" value="ECO:0007669"/>
    <property type="project" value="InterPro"/>
</dbReference>
<dbReference type="eggNOG" id="KOG3149">
    <property type="taxonomic scope" value="Eukaryota"/>
</dbReference>
<keyword evidence="6 13" id="KW-0175">Coiled coil</keyword>
<reference evidence="15" key="1">
    <citation type="submission" date="2017-05" db="UniProtKB">
        <authorList>
            <consortium name="EnsemblMetazoa"/>
        </authorList>
    </citation>
    <scope>IDENTIFICATION</scope>
</reference>
<evidence type="ECO:0000256" key="7">
    <source>
        <dbReference type="ARBA" id="ARBA00023163"/>
    </source>
</evidence>
<evidence type="ECO:0000256" key="4">
    <source>
        <dbReference type="ARBA" id="ARBA00022853"/>
    </source>
</evidence>
<dbReference type="GO" id="GO:0005654">
    <property type="term" value="C:nucleoplasm"/>
    <property type="evidence" value="ECO:0007669"/>
    <property type="project" value="UniProtKB-ARBA"/>
</dbReference>
<organism evidence="15">
    <name type="scientific">Amphimedon queenslandica</name>
    <name type="common">Sponge</name>
    <dbReference type="NCBI Taxonomy" id="400682"/>
    <lineage>
        <taxon>Eukaryota</taxon>
        <taxon>Metazoa</taxon>
        <taxon>Porifera</taxon>
        <taxon>Demospongiae</taxon>
        <taxon>Heteroscleromorpha</taxon>
        <taxon>Haplosclerida</taxon>
        <taxon>Niphatidae</taxon>
        <taxon>Amphimedon</taxon>
    </lineage>
</organism>
<name>A0A1X7VQX5_AMPQE</name>
<dbReference type="PANTHER" id="PTHR47573:SF1">
    <property type="entry name" value="PROTEIN AF-9 HOMOLOG"/>
    <property type="match status" value="1"/>
</dbReference>
<dbReference type="InterPro" id="IPR055129">
    <property type="entry name" value="YEATS_dom"/>
</dbReference>
<evidence type="ECO:0000313" key="15">
    <source>
        <dbReference type="EnsemblMetazoa" id="Aqu2.1.41828_001"/>
    </source>
</evidence>
<keyword evidence="5" id="KW-0805">Transcription regulation</keyword>
<dbReference type="FunFam" id="2.60.40.1970:FF:000002">
    <property type="entry name" value="YEATS domain-containing protein 4"/>
    <property type="match status" value="1"/>
</dbReference>
<evidence type="ECO:0000256" key="12">
    <source>
        <dbReference type="PROSITE-ProRule" id="PRU00376"/>
    </source>
</evidence>
<accession>A0A1X7VQX5</accession>
<dbReference type="Gene3D" id="2.60.40.1970">
    <property type="entry name" value="YEATS domain"/>
    <property type="match status" value="1"/>
</dbReference>
<evidence type="ECO:0000256" key="5">
    <source>
        <dbReference type="ARBA" id="ARBA00023015"/>
    </source>
</evidence>
<evidence type="ECO:0000259" key="14">
    <source>
        <dbReference type="PROSITE" id="PS51037"/>
    </source>
</evidence>
<protein>
    <recommendedName>
        <fullName evidence="11">YEATS domain-containing protein 4</fullName>
    </recommendedName>
</protein>
<keyword evidence="3" id="KW-0832">Ubl conjugation</keyword>
<dbReference type="InterPro" id="IPR038704">
    <property type="entry name" value="YEAST_sf"/>
</dbReference>
<dbReference type="InParanoid" id="A0A1X7VQX5"/>
<dbReference type="GO" id="GO:0006325">
    <property type="term" value="P:chromatin organization"/>
    <property type="evidence" value="ECO:0007669"/>
    <property type="project" value="UniProtKB-KW"/>
</dbReference>